<dbReference type="AlphaFoldDB" id="W9G673"/>
<sequence length="133" mass="14509">MNEPTSPNPYSDAVAVSGEERSMAVIAHVSTLAAAVLSAGWLSIVGPLVVWALYKDKSAFVRQAAAGAFNFNLVIWVMTIVGWLFFITLIGIPIAIILWAVAFVASLWFHITAAVRANRGESYRYPWGITVLR</sequence>
<feature type="transmembrane region" description="Helical" evidence="5">
    <location>
        <begin position="92"/>
        <end position="115"/>
    </location>
</feature>
<evidence type="ECO:0000313" key="6">
    <source>
        <dbReference type="EMBL" id="EWT00817.1"/>
    </source>
</evidence>
<evidence type="ECO:0000256" key="4">
    <source>
        <dbReference type="ARBA" id="ARBA00023136"/>
    </source>
</evidence>
<keyword evidence="4 5" id="KW-0472">Membrane</keyword>
<reference evidence="6 7" key="1">
    <citation type="submission" date="2013-08" db="EMBL/GenBank/DDBJ databases">
        <title>Intrasporangium oryzae NRRL B-24470.</title>
        <authorList>
            <person name="Liu H."/>
            <person name="Wang G."/>
        </authorList>
    </citation>
    <scope>NUCLEOTIDE SEQUENCE [LARGE SCALE GENOMIC DNA]</scope>
    <source>
        <strain evidence="6 7">NRRL B-24470</strain>
    </source>
</reference>
<dbReference type="Proteomes" id="UP000019489">
    <property type="component" value="Unassembled WGS sequence"/>
</dbReference>
<evidence type="ECO:0000256" key="1">
    <source>
        <dbReference type="ARBA" id="ARBA00004141"/>
    </source>
</evidence>
<dbReference type="EMBL" id="AWSA01000033">
    <property type="protein sequence ID" value="EWT00817.1"/>
    <property type="molecule type" value="Genomic_DNA"/>
</dbReference>
<dbReference type="eggNOG" id="COG3296">
    <property type="taxonomic scope" value="Bacteria"/>
</dbReference>
<dbReference type="STRING" id="1386089.N865_13360"/>
<keyword evidence="2 5" id="KW-0812">Transmembrane</keyword>
<feature type="transmembrane region" description="Helical" evidence="5">
    <location>
        <begin position="32"/>
        <end position="54"/>
    </location>
</feature>
<accession>W9G673</accession>
<dbReference type="RefSeq" id="WP_034807414.1">
    <property type="nucleotide sequence ID" value="NZ_AWSA01000033.1"/>
</dbReference>
<dbReference type="InterPro" id="IPR019109">
    <property type="entry name" value="MamF_MmsF"/>
</dbReference>
<organism evidence="6 7">
    <name type="scientific">Intrasporangium oryzae NRRL B-24470</name>
    <dbReference type="NCBI Taxonomy" id="1386089"/>
    <lineage>
        <taxon>Bacteria</taxon>
        <taxon>Bacillati</taxon>
        <taxon>Actinomycetota</taxon>
        <taxon>Actinomycetes</taxon>
        <taxon>Micrococcales</taxon>
        <taxon>Intrasporangiaceae</taxon>
        <taxon>Intrasporangium</taxon>
    </lineage>
</organism>
<dbReference type="Pfam" id="PF09685">
    <property type="entry name" value="MamF_MmsF"/>
    <property type="match status" value="1"/>
</dbReference>
<evidence type="ECO:0000256" key="5">
    <source>
        <dbReference type="SAM" id="Phobius"/>
    </source>
</evidence>
<evidence type="ECO:0008006" key="8">
    <source>
        <dbReference type="Google" id="ProtNLM"/>
    </source>
</evidence>
<keyword evidence="7" id="KW-1185">Reference proteome</keyword>
<comment type="caution">
    <text evidence="6">The sequence shown here is derived from an EMBL/GenBank/DDBJ whole genome shotgun (WGS) entry which is preliminary data.</text>
</comment>
<gene>
    <name evidence="6" type="ORF">N865_13360</name>
</gene>
<feature type="transmembrane region" description="Helical" evidence="5">
    <location>
        <begin position="66"/>
        <end position="86"/>
    </location>
</feature>
<name>W9G673_9MICO</name>
<comment type="subcellular location">
    <subcellularLocation>
        <location evidence="1">Membrane</location>
        <topology evidence="1">Multi-pass membrane protein</topology>
    </subcellularLocation>
</comment>
<dbReference type="OrthoDB" id="9808930at2"/>
<evidence type="ECO:0000256" key="2">
    <source>
        <dbReference type="ARBA" id="ARBA00022692"/>
    </source>
</evidence>
<keyword evidence="3 5" id="KW-1133">Transmembrane helix</keyword>
<protein>
    <recommendedName>
        <fullName evidence="8">DUF4870 domain-containing protein</fullName>
    </recommendedName>
</protein>
<evidence type="ECO:0000256" key="3">
    <source>
        <dbReference type="ARBA" id="ARBA00022989"/>
    </source>
</evidence>
<proteinExistence type="predicted"/>
<evidence type="ECO:0000313" key="7">
    <source>
        <dbReference type="Proteomes" id="UP000019489"/>
    </source>
</evidence>